<dbReference type="Gene3D" id="2.40.170.10">
    <property type="entry name" value="Porin, LamB type"/>
    <property type="match status" value="1"/>
</dbReference>
<dbReference type="Pfam" id="PF02264">
    <property type="entry name" value="LamB"/>
    <property type="match status" value="1"/>
</dbReference>
<reference evidence="1 2" key="2">
    <citation type="submission" date="2018-12" db="EMBL/GenBank/DDBJ databases">
        <title>Rhizobacter gummiphilus sp. nov., a rubber-degrading bacterium isolated from the soil of a botanical garden in Japan.</title>
        <authorList>
            <person name="Shunsuke S.S."/>
        </authorList>
    </citation>
    <scope>NUCLEOTIDE SEQUENCE [LARGE SCALE GENOMIC DNA]</scope>
    <source>
        <strain evidence="1 2">S-16</strain>
    </source>
</reference>
<dbReference type="Proteomes" id="UP000267464">
    <property type="component" value="Unassembled WGS sequence"/>
</dbReference>
<dbReference type="SUPFAM" id="SSF56935">
    <property type="entry name" value="Porins"/>
    <property type="match status" value="1"/>
</dbReference>
<dbReference type="AlphaFoldDB" id="A0A3N7ITU5"/>
<dbReference type="InterPro" id="IPR003192">
    <property type="entry name" value="Porin_LamB"/>
</dbReference>
<gene>
    <name evidence="1" type="ORF">DZC73_25060</name>
</gene>
<protein>
    <submittedName>
        <fullName evidence="1">Carbohydrate porin</fullName>
    </submittedName>
</protein>
<proteinExistence type="predicted"/>
<dbReference type="EMBL" id="QUSW01000008">
    <property type="protein sequence ID" value="RQP22262.1"/>
    <property type="molecule type" value="Genomic_DNA"/>
</dbReference>
<keyword evidence="2" id="KW-1185">Reference proteome</keyword>
<accession>A0A3N7ITU5</accession>
<reference evidence="1 2" key="1">
    <citation type="submission" date="2018-08" db="EMBL/GenBank/DDBJ databases">
        <authorList>
            <person name="Khan S.A."/>
            <person name="Jeon C.O."/>
            <person name="Chun B.H."/>
            <person name="Jeong S.E."/>
        </authorList>
    </citation>
    <scope>NUCLEOTIDE SEQUENCE [LARGE SCALE GENOMIC DNA]</scope>
    <source>
        <strain evidence="1 2">S-16</strain>
    </source>
</reference>
<name>A0A3N7ITU5_9BURK</name>
<dbReference type="GO" id="GO:0016020">
    <property type="term" value="C:membrane"/>
    <property type="evidence" value="ECO:0007669"/>
    <property type="project" value="InterPro"/>
</dbReference>
<organism evidence="1 2">
    <name type="scientific">Piscinibacter terrae</name>
    <dbReference type="NCBI Taxonomy" id="2496871"/>
    <lineage>
        <taxon>Bacteria</taxon>
        <taxon>Pseudomonadati</taxon>
        <taxon>Pseudomonadota</taxon>
        <taxon>Betaproteobacteria</taxon>
        <taxon>Burkholderiales</taxon>
        <taxon>Sphaerotilaceae</taxon>
        <taxon>Piscinibacter</taxon>
    </lineage>
</organism>
<dbReference type="GO" id="GO:0015288">
    <property type="term" value="F:porin activity"/>
    <property type="evidence" value="ECO:0007669"/>
    <property type="project" value="InterPro"/>
</dbReference>
<sequence length="55" mass="5730">MALASLGLAAVPASAVDWGGYFRTGPGATSKDHARNCYALNAVEGLKYRLGNECD</sequence>
<comment type="caution">
    <text evidence="1">The sequence shown here is derived from an EMBL/GenBank/DDBJ whole genome shotgun (WGS) entry which is preliminary data.</text>
</comment>
<evidence type="ECO:0000313" key="2">
    <source>
        <dbReference type="Proteomes" id="UP000267464"/>
    </source>
</evidence>
<feature type="non-terminal residue" evidence="1">
    <location>
        <position position="55"/>
    </location>
</feature>
<dbReference type="GO" id="GO:0034219">
    <property type="term" value="P:carbohydrate transmembrane transport"/>
    <property type="evidence" value="ECO:0007669"/>
    <property type="project" value="InterPro"/>
</dbReference>
<evidence type="ECO:0000313" key="1">
    <source>
        <dbReference type="EMBL" id="RQP22262.1"/>
    </source>
</evidence>
<dbReference type="InterPro" id="IPR036998">
    <property type="entry name" value="Porin_LamB_sf"/>
</dbReference>